<dbReference type="RefSeq" id="WP_187794434.1">
    <property type="nucleotide sequence ID" value="NZ_JACOQL010000004.1"/>
</dbReference>
<dbReference type="SUPFAM" id="SSF53474">
    <property type="entry name" value="alpha/beta-Hydrolases"/>
    <property type="match status" value="1"/>
</dbReference>
<name>A0A926GII7_9RHOB</name>
<evidence type="ECO:0000259" key="1">
    <source>
        <dbReference type="PROSITE" id="PS51819"/>
    </source>
</evidence>
<dbReference type="Gene3D" id="3.40.50.1820">
    <property type="entry name" value="alpha/beta hydrolase"/>
    <property type="match status" value="1"/>
</dbReference>
<proteinExistence type="predicted"/>
<sequence length="503" mass="54762">MTSGIHHVTAITRDVQANVDFWMGFIGLSLVKQTAGFEDADQLHLFYGDPQGSPGSLISFLVWQGGARGRVGHGQVAEISLAIPRGRIGDWLTRAMQQRMQIEGPSREFGEPVLRLKDPDGIIVKLVGTDVPDAGWPAAPHSIRAVTIWSDVPEQTIHFLSQFGFRQDQTDGSLTRMVSDTDVLDIRDASGFVPGIPGTGTIDHVALRVADVPELDGLQKALSGRNSGVTYHDRKYFQSLYVREPGETLIELATDGPGMTVDETVDQLGRTLMIPPHFEDTPDLRVRLPQFARPGEERIPMRDLPFEHRLRQPDAPDGSTVVLLHGTGGNESDLLPLGSRIAPDATLLGVRGRSTEEGIARFFRRNSMTTFDQDDIRSEAEAFAAFLQGAKAAYGLDPDKATVLGYSNGANFAAAVMALHPGLIKRAILIRPMAVLDDLPQVDLTDAKVLTLTGARDPYGQYAPRLNDWLRDNGADLDAQIVQAGHELSQADLALAADWMKGA</sequence>
<protein>
    <submittedName>
        <fullName evidence="2">VOC family protein</fullName>
    </submittedName>
</protein>
<dbReference type="InterPro" id="IPR029058">
    <property type="entry name" value="AB_hydrolase_fold"/>
</dbReference>
<dbReference type="InterPro" id="IPR004360">
    <property type="entry name" value="Glyas_Fos-R_dOase_dom"/>
</dbReference>
<dbReference type="EMBL" id="JACOQL010000004">
    <property type="protein sequence ID" value="MBC9247954.1"/>
    <property type="molecule type" value="Genomic_DNA"/>
</dbReference>
<dbReference type="Proteomes" id="UP000608594">
    <property type="component" value="Unassembled WGS sequence"/>
</dbReference>
<evidence type="ECO:0000313" key="3">
    <source>
        <dbReference type="Proteomes" id="UP000608594"/>
    </source>
</evidence>
<feature type="domain" description="VOC" evidence="1">
    <location>
        <begin position="4"/>
        <end position="129"/>
    </location>
</feature>
<dbReference type="SUPFAM" id="SSF54593">
    <property type="entry name" value="Glyoxalase/Bleomycin resistance protein/Dihydroxybiphenyl dioxygenase"/>
    <property type="match status" value="1"/>
</dbReference>
<dbReference type="AlphaFoldDB" id="A0A926GII7"/>
<comment type="caution">
    <text evidence="2">The sequence shown here is derived from an EMBL/GenBank/DDBJ whole genome shotgun (WGS) entry which is preliminary data.</text>
</comment>
<feature type="domain" description="VOC" evidence="1">
    <location>
        <begin position="142"/>
        <end position="255"/>
    </location>
</feature>
<dbReference type="PROSITE" id="PS51819">
    <property type="entry name" value="VOC"/>
    <property type="match status" value="2"/>
</dbReference>
<keyword evidence="3" id="KW-1185">Reference proteome</keyword>
<evidence type="ECO:0000313" key="2">
    <source>
        <dbReference type="EMBL" id="MBC9247954.1"/>
    </source>
</evidence>
<reference evidence="2" key="1">
    <citation type="submission" date="2020-08" db="EMBL/GenBank/DDBJ databases">
        <title>Paracoccus amoyensis sp. nov., isolated from the surface seawater at coast of Xiamen, Fujian.</title>
        <authorList>
            <person name="Lyu L."/>
        </authorList>
    </citation>
    <scope>NUCLEOTIDE SEQUENCE</scope>
    <source>
        <strain evidence="2">11-3</strain>
    </source>
</reference>
<dbReference type="InterPro" id="IPR029068">
    <property type="entry name" value="Glyas_Bleomycin-R_OHBP_Dase"/>
</dbReference>
<dbReference type="InterPro" id="IPR037523">
    <property type="entry name" value="VOC_core"/>
</dbReference>
<dbReference type="Pfam" id="PF00903">
    <property type="entry name" value="Glyoxalase"/>
    <property type="match status" value="1"/>
</dbReference>
<dbReference type="PANTHER" id="PTHR36110:SF2">
    <property type="entry name" value="RING-CLEAVING DIOXYGENASE MHQE-RELATED"/>
    <property type="match status" value="1"/>
</dbReference>
<dbReference type="Gene3D" id="3.10.180.10">
    <property type="entry name" value="2,3-Dihydroxybiphenyl 1,2-Dioxygenase, domain 1"/>
    <property type="match status" value="2"/>
</dbReference>
<organism evidence="2 3">
    <name type="scientific">Paracoccus amoyensis</name>
    <dbReference type="NCBI Taxonomy" id="2760093"/>
    <lineage>
        <taxon>Bacteria</taxon>
        <taxon>Pseudomonadati</taxon>
        <taxon>Pseudomonadota</taxon>
        <taxon>Alphaproteobacteria</taxon>
        <taxon>Rhodobacterales</taxon>
        <taxon>Paracoccaceae</taxon>
        <taxon>Paracoccus</taxon>
    </lineage>
</organism>
<dbReference type="InterPro" id="IPR052537">
    <property type="entry name" value="Extradiol_RC_dioxygenase"/>
</dbReference>
<dbReference type="PANTHER" id="PTHR36110">
    <property type="entry name" value="RING-CLEAVING DIOXYGENASE MHQE-RELATED"/>
    <property type="match status" value="1"/>
</dbReference>
<accession>A0A926GII7</accession>
<gene>
    <name evidence="2" type="ORF">H4P12_14840</name>
</gene>